<dbReference type="PANTHER" id="PTHR33751">
    <property type="entry name" value="CBB3-TYPE CYTOCHROME C OXIDASE SUBUNIT FIXP"/>
    <property type="match status" value="1"/>
</dbReference>
<gene>
    <name evidence="7" type="ORF">NITGR_750010</name>
</gene>
<evidence type="ECO:0000256" key="4">
    <source>
        <dbReference type="PROSITE-ProRule" id="PRU00433"/>
    </source>
</evidence>
<feature type="transmembrane region" description="Helical" evidence="5">
    <location>
        <begin position="88"/>
        <end position="110"/>
    </location>
</feature>
<accession>M1Z1R5</accession>
<keyword evidence="8" id="KW-1185">Reference proteome</keyword>
<protein>
    <submittedName>
        <fullName evidence="7">Putative Diheme cytochrome c</fullName>
    </submittedName>
</protein>
<dbReference type="Proteomes" id="UP000011704">
    <property type="component" value="Unassembled WGS sequence"/>
</dbReference>
<evidence type="ECO:0000256" key="5">
    <source>
        <dbReference type="SAM" id="Phobius"/>
    </source>
</evidence>
<proteinExistence type="predicted"/>
<dbReference type="SUPFAM" id="SSF46626">
    <property type="entry name" value="Cytochrome c"/>
    <property type="match status" value="2"/>
</dbReference>
<dbReference type="PANTHER" id="PTHR33751:SF1">
    <property type="entry name" value="CBB3-TYPE CYTOCHROME C OXIDASE SUBUNIT FIXP"/>
    <property type="match status" value="1"/>
</dbReference>
<reference evidence="7 8" key="1">
    <citation type="journal article" date="2013" name="Front. Microbiol.">
        <title>The genome of Nitrospina gracilis illuminates the metabolism and evolution of the major marine nitrite oxidizer.</title>
        <authorList>
            <person name="Luecker S."/>
            <person name="Nowka B."/>
            <person name="Rattei T."/>
            <person name="Spieck E."/>
            <person name="and Daims H."/>
        </authorList>
    </citation>
    <scope>NUCLEOTIDE SEQUENCE [LARGE SCALE GENOMIC DNA]</scope>
    <source>
        <strain evidence="7 8">3/211</strain>
    </source>
</reference>
<dbReference type="OrthoDB" id="9791344at2"/>
<keyword evidence="5" id="KW-1133">Transmembrane helix</keyword>
<dbReference type="EMBL" id="CAQJ01000083">
    <property type="protein sequence ID" value="CCQ91652.1"/>
    <property type="molecule type" value="Genomic_DNA"/>
</dbReference>
<dbReference type="InParanoid" id="M1Z1R5"/>
<dbReference type="InterPro" id="IPR050597">
    <property type="entry name" value="Cytochrome_c_Oxidase_Subunit"/>
</dbReference>
<dbReference type="STRING" id="1266370.NITGR_750010"/>
<dbReference type="GO" id="GO:0046872">
    <property type="term" value="F:metal ion binding"/>
    <property type="evidence" value="ECO:0007669"/>
    <property type="project" value="UniProtKB-KW"/>
</dbReference>
<feature type="transmembrane region" description="Helical" evidence="5">
    <location>
        <begin position="122"/>
        <end position="142"/>
    </location>
</feature>
<dbReference type="InterPro" id="IPR036909">
    <property type="entry name" value="Cyt_c-like_dom_sf"/>
</dbReference>
<dbReference type="RefSeq" id="WP_005010612.1">
    <property type="nucleotide sequence ID" value="NZ_HG422173.1"/>
</dbReference>
<evidence type="ECO:0000313" key="7">
    <source>
        <dbReference type="EMBL" id="CCQ91652.1"/>
    </source>
</evidence>
<dbReference type="HOGENOM" id="CLU_646944_0_0_0"/>
<feature type="domain" description="Cytochrome c" evidence="6">
    <location>
        <begin position="170"/>
        <end position="263"/>
    </location>
</feature>
<comment type="caution">
    <text evidence="7">The sequence shown here is derived from an EMBL/GenBank/DDBJ whole genome shotgun (WGS) entry which is preliminary data.</text>
</comment>
<keyword evidence="3 4" id="KW-0408">Iron</keyword>
<evidence type="ECO:0000313" key="8">
    <source>
        <dbReference type="Proteomes" id="UP000011704"/>
    </source>
</evidence>
<keyword evidence="1 4" id="KW-0349">Heme</keyword>
<dbReference type="GO" id="GO:0020037">
    <property type="term" value="F:heme binding"/>
    <property type="evidence" value="ECO:0007669"/>
    <property type="project" value="InterPro"/>
</dbReference>
<sequence length="424" mass="47728">MNKLIKFLTPPIAAAIFGYGVGLFYDLKPLLLSGSLAFVTLLYCILLSRAPGKPQEKGIIKNVLMKLPVVIVLSIIVWFVAGHFGFPVWWQIEFVAFTFVGLVFFVVLDLRTMAPEKTATRTSVRLLGTYGLASVLFITITAQLPQFDPQVELDKLNKPPVKLSGLAGPEVIAAGRRVFEDNKCFNCHKVFWEGNSDRGPNLGTKQIGLFNEDYLKEQIVDPRKIQSPGFDDPKSYKAMPTYYGEDLSEDELNALVSYLKTMRDPTNIPVEGKLGEQWTWYDDPKIIEEGKLVYEGKEPAVEGLNCSVCHGTDGIPLMTGALDFRNANNKDSEKFDAAERSDKTLKDWPDALWYKRVTQGVPGTPMAAWGTMFPHLYLWKAIAYERTFHDPLDQRASKVPVPPIPTEEEIKRWKDEGLFMDPLL</sequence>
<dbReference type="AlphaFoldDB" id="M1Z1R5"/>
<feature type="transmembrane region" description="Helical" evidence="5">
    <location>
        <begin position="7"/>
        <end position="25"/>
    </location>
</feature>
<dbReference type="GO" id="GO:0009055">
    <property type="term" value="F:electron transfer activity"/>
    <property type="evidence" value="ECO:0007669"/>
    <property type="project" value="InterPro"/>
</dbReference>
<keyword evidence="5" id="KW-0812">Transmembrane</keyword>
<keyword evidence="2 4" id="KW-0479">Metal-binding</keyword>
<evidence type="ECO:0000256" key="3">
    <source>
        <dbReference type="ARBA" id="ARBA00023004"/>
    </source>
</evidence>
<feature type="transmembrane region" description="Helical" evidence="5">
    <location>
        <begin position="63"/>
        <end position="82"/>
    </location>
</feature>
<dbReference type="PROSITE" id="PS51007">
    <property type="entry name" value="CYTC"/>
    <property type="match status" value="1"/>
</dbReference>
<dbReference type="InterPro" id="IPR009056">
    <property type="entry name" value="Cyt_c-like_dom"/>
</dbReference>
<dbReference type="Pfam" id="PF00034">
    <property type="entry name" value="Cytochrom_C"/>
    <property type="match status" value="1"/>
</dbReference>
<name>M1Z1R5_NITG3</name>
<evidence type="ECO:0000256" key="2">
    <source>
        <dbReference type="ARBA" id="ARBA00022723"/>
    </source>
</evidence>
<keyword evidence="5" id="KW-0472">Membrane</keyword>
<evidence type="ECO:0000256" key="1">
    <source>
        <dbReference type="ARBA" id="ARBA00022617"/>
    </source>
</evidence>
<dbReference type="Gene3D" id="1.10.760.10">
    <property type="entry name" value="Cytochrome c-like domain"/>
    <property type="match status" value="2"/>
</dbReference>
<organism evidence="7 8">
    <name type="scientific">Nitrospina gracilis (strain 3/211)</name>
    <dbReference type="NCBI Taxonomy" id="1266370"/>
    <lineage>
        <taxon>Bacteria</taxon>
        <taxon>Pseudomonadati</taxon>
        <taxon>Nitrospinota/Tectimicrobiota group</taxon>
        <taxon>Nitrospinota</taxon>
        <taxon>Nitrospinia</taxon>
        <taxon>Nitrospinales</taxon>
        <taxon>Nitrospinaceae</taxon>
        <taxon>Nitrospina</taxon>
    </lineage>
</organism>
<evidence type="ECO:0000259" key="6">
    <source>
        <dbReference type="PROSITE" id="PS51007"/>
    </source>
</evidence>
<feature type="transmembrane region" description="Helical" evidence="5">
    <location>
        <begin position="31"/>
        <end position="51"/>
    </location>
</feature>